<reference evidence="5 6" key="1">
    <citation type="journal article" date="2017" name="Mol. Plant">
        <title>The Genome of Medicinal Plant Macleaya cordata Provides New Insights into Benzylisoquinoline Alkaloids Metabolism.</title>
        <authorList>
            <person name="Liu X."/>
            <person name="Liu Y."/>
            <person name="Huang P."/>
            <person name="Ma Y."/>
            <person name="Qing Z."/>
            <person name="Tang Q."/>
            <person name="Cao H."/>
            <person name="Cheng P."/>
            <person name="Zheng Y."/>
            <person name="Yuan Z."/>
            <person name="Zhou Y."/>
            <person name="Liu J."/>
            <person name="Tang Z."/>
            <person name="Zhuo Y."/>
            <person name="Zhang Y."/>
            <person name="Yu L."/>
            <person name="Huang J."/>
            <person name="Yang P."/>
            <person name="Peng Q."/>
            <person name="Zhang J."/>
            <person name="Jiang W."/>
            <person name="Zhang Z."/>
            <person name="Lin K."/>
            <person name="Ro D.K."/>
            <person name="Chen X."/>
            <person name="Xiong X."/>
            <person name="Shang Y."/>
            <person name="Huang S."/>
            <person name="Zeng J."/>
        </authorList>
    </citation>
    <scope>NUCLEOTIDE SEQUENCE [LARGE SCALE GENOMIC DNA]</scope>
    <source>
        <strain evidence="6">cv. BLH2017</strain>
        <tissue evidence="5">Root</tissue>
    </source>
</reference>
<evidence type="ECO:0000256" key="2">
    <source>
        <dbReference type="ARBA" id="ARBA00022737"/>
    </source>
</evidence>
<dbReference type="GO" id="GO:0010019">
    <property type="term" value="P:chloroplast-nucleus signaling pathway"/>
    <property type="evidence" value="ECO:0007669"/>
    <property type="project" value="TreeGrafter"/>
</dbReference>
<dbReference type="PANTHER" id="PTHR47936:SF8">
    <property type="entry name" value="PENTATRICOPEPTIDE REPEAT-CONTAINING PROTEIN"/>
    <property type="match status" value="1"/>
</dbReference>
<dbReference type="Proteomes" id="UP000195402">
    <property type="component" value="Unassembled WGS sequence"/>
</dbReference>
<gene>
    <name evidence="5" type="ORF">BVC80_8987g32</name>
</gene>
<dbReference type="STRING" id="56857.A0A200QJJ4"/>
<dbReference type="Pfam" id="PF13041">
    <property type="entry name" value="PPR_2"/>
    <property type="match status" value="2"/>
</dbReference>
<comment type="similarity">
    <text evidence="1">Belongs to the PPR family. P subfamily.</text>
</comment>
<evidence type="ECO:0000256" key="1">
    <source>
        <dbReference type="ARBA" id="ARBA00007626"/>
    </source>
</evidence>
<evidence type="ECO:0000256" key="4">
    <source>
        <dbReference type="PROSITE-ProRule" id="PRU00708"/>
    </source>
</evidence>
<dbReference type="NCBIfam" id="TIGR00756">
    <property type="entry name" value="PPR"/>
    <property type="match status" value="4"/>
</dbReference>
<dbReference type="FunFam" id="1.25.40.10:FF:001070">
    <property type="entry name" value="Pentatricopeptide repeat-containing protein At1g11630, mitochondrial"/>
    <property type="match status" value="1"/>
</dbReference>
<keyword evidence="6" id="KW-1185">Reference proteome</keyword>
<dbReference type="FunCoup" id="A0A200QJJ4">
    <property type="interactions" value="2042"/>
</dbReference>
<feature type="repeat" description="PPR" evidence="4">
    <location>
        <begin position="314"/>
        <end position="348"/>
    </location>
</feature>
<keyword evidence="3" id="KW-0809">Transit peptide</keyword>
<dbReference type="OMA" id="DSDCYFT"/>
<dbReference type="GO" id="GO:0009507">
    <property type="term" value="C:chloroplast"/>
    <property type="evidence" value="ECO:0007669"/>
    <property type="project" value="TreeGrafter"/>
</dbReference>
<dbReference type="FunFam" id="1.25.40.10:FF:002935">
    <property type="entry name" value="Pentatricopeptide repeat-containing protein At1g61870, mitochondrial"/>
    <property type="match status" value="1"/>
</dbReference>
<dbReference type="EMBL" id="MVGT01001898">
    <property type="protein sequence ID" value="OVA10557.1"/>
    <property type="molecule type" value="Genomic_DNA"/>
</dbReference>
<evidence type="ECO:0000313" key="5">
    <source>
        <dbReference type="EMBL" id="OVA10557.1"/>
    </source>
</evidence>
<dbReference type="SUPFAM" id="SSF48452">
    <property type="entry name" value="TPR-like"/>
    <property type="match status" value="1"/>
</dbReference>
<name>A0A200QJJ4_MACCD</name>
<dbReference type="Pfam" id="PF01535">
    <property type="entry name" value="PPR"/>
    <property type="match status" value="1"/>
</dbReference>
<comment type="caution">
    <text evidence="5">The sequence shown here is derived from an EMBL/GenBank/DDBJ whole genome shotgun (WGS) entry which is preliminary data.</text>
</comment>
<dbReference type="Gene3D" id="1.25.40.10">
    <property type="entry name" value="Tetratricopeptide repeat domain"/>
    <property type="match status" value="2"/>
</dbReference>
<dbReference type="OrthoDB" id="185373at2759"/>
<feature type="repeat" description="PPR" evidence="4">
    <location>
        <begin position="174"/>
        <end position="208"/>
    </location>
</feature>
<dbReference type="GO" id="GO:0031930">
    <property type="term" value="P:mitochondria-nucleus signaling pathway"/>
    <property type="evidence" value="ECO:0007669"/>
    <property type="project" value="TreeGrafter"/>
</dbReference>
<dbReference type="InterPro" id="IPR011990">
    <property type="entry name" value="TPR-like_helical_dom_sf"/>
</dbReference>
<feature type="repeat" description="PPR" evidence="4">
    <location>
        <begin position="279"/>
        <end position="313"/>
    </location>
</feature>
<evidence type="ECO:0000313" key="6">
    <source>
        <dbReference type="Proteomes" id="UP000195402"/>
    </source>
</evidence>
<dbReference type="AlphaFoldDB" id="A0A200QJJ4"/>
<organism evidence="5 6">
    <name type="scientific">Macleaya cordata</name>
    <name type="common">Five-seeded plume-poppy</name>
    <name type="synonym">Bocconia cordata</name>
    <dbReference type="NCBI Taxonomy" id="56857"/>
    <lineage>
        <taxon>Eukaryota</taxon>
        <taxon>Viridiplantae</taxon>
        <taxon>Streptophyta</taxon>
        <taxon>Embryophyta</taxon>
        <taxon>Tracheophyta</taxon>
        <taxon>Spermatophyta</taxon>
        <taxon>Magnoliopsida</taxon>
        <taxon>Ranunculales</taxon>
        <taxon>Papaveraceae</taxon>
        <taxon>Papaveroideae</taxon>
        <taxon>Macleaya</taxon>
    </lineage>
</organism>
<sequence>MASLSRLRLSSLINRRYFSSILSPDSSTPLTSKQKSRAALSLLKSEKNPEKILDICRAASLHPDYHLDRIAFSIAISKLTESKSFSGIRSFLEELKTRPDLQNERFLSHAIVLYGQSGMLDHSIRTFQQMGDVGVTPSTKSLNALLFACIVAKKYDEVNRIFLEFPKTYNIKPNLDTYNTVIKAFCESGSSSSVYSILAEMERKGCKPNGTSFGTVLAGFYKEEKYVDVGKVLEIMEKQNFHQGVSIYNIRIKSLCKLKRSSEARSLFEGMLSRGMKPNSNTYYHLIYGFCKEGDLEEGKRLFSDMQKRGCVPDSDCYFTLIYYLSEGGDFDTALRICKDSMSKGWVPNFSTMKTLVNGLVSSSKVDEARELIGQIKEKFPKNADMWKEIEEGLPQ</sequence>
<dbReference type="InParanoid" id="A0A200QJJ4"/>
<dbReference type="PROSITE" id="PS51375">
    <property type="entry name" value="PPR"/>
    <property type="match status" value="4"/>
</dbReference>
<keyword evidence="2" id="KW-0677">Repeat</keyword>
<accession>A0A200QJJ4</accession>
<dbReference type="InterPro" id="IPR002885">
    <property type="entry name" value="PPR_rpt"/>
</dbReference>
<feature type="repeat" description="PPR" evidence="4">
    <location>
        <begin position="244"/>
        <end position="278"/>
    </location>
</feature>
<dbReference type="PANTHER" id="PTHR47936">
    <property type="entry name" value="PPR_LONG DOMAIN-CONTAINING PROTEIN"/>
    <property type="match status" value="1"/>
</dbReference>
<proteinExistence type="inferred from homology"/>
<protein>
    <submittedName>
        <fullName evidence="5">Pentatricopeptide repeat</fullName>
    </submittedName>
</protein>
<evidence type="ECO:0000256" key="3">
    <source>
        <dbReference type="ARBA" id="ARBA00022946"/>
    </source>
</evidence>